<dbReference type="Proteomes" id="UP001409585">
    <property type="component" value="Unassembled WGS sequence"/>
</dbReference>
<proteinExistence type="predicted"/>
<reference evidence="2" key="1">
    <citation type="journal article" date="2019" name="Int. J. Syst. Evol. Microbiol.">
        <title>The Global Catalogue of Microorganisms (GCM) 10K type strain sequencing project: providing services to taxonomists for standard genome sequencing and annotation.</title>
        <authorList>
            <consortium name="The Broad Institute Genomics Platform"/>
            <consortium name="The Broad Institute Genome Sequencing Center for Infectious Disease"/>
            <person name="Wu L."/>
            <person name="Ma J."/>
        </authorList>
    </citation>
    <scope>NUCLEOTIDE SEQUENCE [LARGE SCALE GENOMIC DNA]</scope>
    <source>
        <strain evidence="2">JCM 19134</strain>
    </source>
</reference>
<dbReference type="AlphaFoldDB" id="A0AAV3U4E6"/>
<keyword evidence="2" id="KW-1185">Reference proteome</keyword>
<evidence type="ECO:0000313" key="2">
    <source>
        <dbReference type="Proteomes" id="UP001409585"/>
    </source>
</evidence>
<sequence>MTNVDTRELIAALEITAQDMSKEQLVKEYLAVVAEAYDTKAELEAMQESYEVVK</sequence>
<protein>
    <submittedName>
        <fullName evidence="1">Uncharacterized protein</fullName>
    </submittedName>
</protein>
<dbReference type="EMBL" id="BAABLX010000024">
    <property type="protein sequence ID" value="GAA4946238.1"/>
    <property type="molecule type" value="Genomic_DNA"/>
</dbReference>
<accession>A0AAV3U4E6</accession>
<evidence type="ECO:0000313" key="1">
    <source>
        <dbReference type="EMBL" id="GAA4946238.1"/>
    </source>
</evidence>
<gene>
    <name evidence="1" type="ORF">GCM10025791_26980</name>
</gene>
<comment type="caution">
    <text evidence="1">The sequence shown here is derived from an EMBL/GenBank/DDBJ whole genome shotgun (WGS) entry which is preliminary data.</text>
</comment>
<organism evidence="1 2">
    <name type="scientific">Halioxenophilus aromaticivorans</name>
    <dbReference type="NCBI Taxonomy" id="1306992"/>
    <lineage>
        <taxon>Bacteria</taxon>
        <taxon>Pseudomonadati</taxon>
        <taxon>Pseudomonadota</taxon>
        <taxon>Gammaproteobacteria</taxon>
        <taxon>Alteromonadales</taxon>
        <taxon>Alteromonadaceae</taxon>
        <taxon>Halioxenophilus</taxon>
    </lineage>
</organism>
<dbReference type="RefSeq" id="WP_345423055.1">
    <property type="nucleotide sequence ID" value="NZ_AP031496.1"/>
</dbReference>
<name>A0AAV3U4E6_9ALTE</name>